<dbReference type="Pfam" id="PF00248">
    <property type="entry name" value="Aldo_ket_red"/>
    <property type="match status" value="1"/>
</dbReference>
<dbReference type="PANTHER" id="PTHR43147">
    <property type="entry name" value="PROTEIN TAS"/>
    <property type="match status" value="1"/>
</dbReference>
<evidence type="ECO:0000313" key="2">
    <source>
        <dbReference type="EMBL" id="BEI89417.1"/>
    </source>
</evidence>
<dbReference type="EMBL" id="AP028213">
    <property type="protein sequence ID" value="BEI89417.1"/>
    <property type="molecule type" value="Genomic_DNA"/>
</dbReference>
<protein>
    <recommendedName>
        <fullName evidence="1">NADP-dependent oxidoreductase domain-containing protein</fullName>
    </recommendedName>
</protein>
<name>A0AA48IAV7_9TREE</name>
<dbReference type="Proteomes" id="UP001233271">
    <property type="component" value="Chromosome 2"/>
</dbReference>
<dbReference type="Pfam" id="PF01042">
    <property type="entry name" value="Ribonuc_L-PSP"/>
    <property type="match status" value="1"/>
</dbReference>
<dbReference type="SUPFAM" id="SSF55298">
    <property type="entry name" value="YjgF-like"/>
    <property type="match status" value="1"/>
</dbReference>
<dbReference type="Gene3D" id="3.30.1330.40">
    <property type="entry name" value="RutC-like"/>
    <property type="match status" value="1"/>
</dbReference>
<evidence type="ECO:0000259" key="1">
    <source>
        <dbReference type="Pfam" id="PF00248"/>
    </source>
</evidence>
<keyword evidence="3" id="KW-1185">Reference proteome</keyword>
<dbReference type="GeneID" id="85493288"/>
<dbReference type="SUPFAM" id="SSF51430">
    <property type="entry name" value="NAD(P)-linked oxidoreductase"/>
    <property type="match status" value="1"/>
</dbReference>
<dbReference type="InterPro" id="IPR036812">
    <property type="entry name" value="NAD(P)_OxRdtase_dom_sf"/>
</dbReference>
<dbReference type="AlphaFoldDB" id="A0AA48IAV7"/>
<organism evidence="2 3">
    <name type="scientific">Cutaneotrichosporon cavernicola</name>
    <dbReference type="NCBI Taxonomy" id="279322"/>
    <lineage>
        <taxon>Eukaryota</taxon>
        <taxon>Fungi</taxon>
        <taxon>Dikarya</taxon>
        <taxon>Basidiomycota</taxon>
        <taxon>Agaricomycotina</taxon>
        <taxon>Tremellomycetes</taxon>
        <taxon>Trichosporonales</taxon>
        <taxon>Trichosporonaceae</taxon>
        <taxon>Cutaneotrichosporon</taxon>
    </lineage>
</organism>
<dbReference type="InterPro" id="IPR006175">
    <property type="entry name" value="YjgF/YER057c/UK114"/>
</dbReference>
<dbReference type="InterPro" id="IPR035959">
    <property type="entry name" value="RutC-like_sf"/>
</dbReference>
<feature type="domain" description="NADP-dependent oxidoreductase" evidence="1">
    <location>
        <begin position="16"/>
        <end position="303"/>
    </location>
</feature>
<reference evidence="2" key="1">
    <citation type="journal article" date="2023" name="BMC Genomics">
        <title>Chromosome-level genome assemblies of Cutaneotrichosporon spp. (Trichosporonales, Basidiomycota) reveal imbalanced evolution between nucleotide sequences and chromosome synteny.</title>
        <authorList>
            <person name="Kobayashi Y."/>
            <person name="Kayamori A."/>
            <person name="Aoki K."/>
            <person name="Shiwa Y."/>
            <person name="Matsutani M."/>
            <person name="Fujita N."/>
            <person name="Sugita T."/>
            <person name="Iwasaki W."/>
            <person name="Tanaka N."/>
            <person name="Takashima M."/>
        </authorList>
    </citation>
    <scope>NUCLEOTIDE SEQUENCE</scope>
    <source>
        <strain evidence="2">HIS019</strain>
    </source>
</reference>
<accession>A0AA48IAV7</accession>
<dbReference type="PANTHER" id="PTHR43147:SF2">
    <property type="entry name" value="NADP-DEPENDENT OXIDOREDUCTASE DOMAIN-CONTAINING PROTEIN"/>
    <property type="match status" value="1"/>
</dbReference>
<dbReference type="CDD" id="cd19101">
    <property type="entry name" value="AKR_unchar"/>
    <property type="match status" value="1"/>
</dbReference>
<evidence type="ECO:0000313" key="3">
    <source>
        <dbReference type="Proteomes" id="UP001233271"/>
    </source>
</evidence>
<dbReference type="InterPro" id="IPR023210">
    <property type="entry name" value="NADP_OxRdtase_dom"/>
</dbReference>
<dbReference type="Gene3D" id="3.20.20.100">
    <property type="entry name" value="NADP-dependent oxidoreductase domain"/>
    <property type="match status" value="1"/>
</dbReference>
<proteinExistence type="predicted"/>
<sequence length="489" mass="52208">MHAMETTAIGTLTIPRIVNGLWQLADGHGSEVDTAVAASAARRYVEAGFTAFDCADHYGPAEEVVGAAGPDLVAFTKWCPEPSVSGAAACAEAVERACARMRTEAIDLLQYHVWRYDEVKYIDNLHHLALLQEAGKIKHLGLTNVDFRHLRMLHSSGFRIATNQVSVSVLDTRARRMGEWAEANGIALLAYGSLLGGFVSDKWLGKEEPQEAELSNWSLRKYKRFIDAAGGWKPFQALIESLAKIAAKHTVPLSAVATRYVLQQPGVAAVIVGSRLDASNIEANRAVFSFTLDATDLAAIAAAQDELTALPGDCGDEYRYPPFLTASGDLSHHLSEDDDVHRKEVERVIAADGRVEVSSGSPYEPIAGYCRGVRTGNTFVIAGTTTRAMPSGKGVVGGARAADQSTHALDIIGGAVRSLGASLADVTRTRVLLSSVEGWEDVVRVHGAVFGPHARPVNTTVGGITFIGAGILVEIEAEGVITSGPRVRF</sequence>
<gene>
    <name evidence="2" type="ORF">CcaverHIS019_0207790</name>
</gene>
<dbReference type="KEGG" id="ccac:CcaHIS019_0207790"/>
<dbReference type="RefSeq" id="XP_060454683.1">
    <property type="nucleotide sequence ID" value="XM_060597829.1"/>
</dbReference>